<feature type="compositionally biased region" description="Low complexity" evidence="2">
    <location>
        <begin position="287"/>
        <end position="300"/>
    </location>
</feature>
<evidence type="ECO:0000313" key="3">
    <source>
        <dbReference type="EMBL" id="QEV28812.1"/>
    </source>
</evidence>
<feature type="region of interest" description="Disordered" evidence="2">
    <location>
        <begin position="286"/>
        <end position="308"/>
    </location>
</feature>
<protein>
    <submittedName>
        <fullName evidence="3">SDR family NAD(P)-dependent oxidoreductase</fullName>
    </submittedName>
</protein>
<dbReference type="PRINTS" id="PR00081">
    <property type="entry name" value="GDHRDH"/>
</dbReference>
<proteinExistence type="predicted"/>
<dbReference type="Pfam" id="PF00106">
    <property type="entry name" value="adh_short"/>
    <property type="match status" value="1"/>
</dbReference>
<evidence type="ECO:0000313" key="4">
    <source>
        <dbReference type="Proteomes" id="UP000326598"/>
    </source>
</evidence>
<dbReference type="KEGG" id="scoe:CP976_34970"/>
<reference evidence="3 4" key="1">
    <citation type="submission" date="2017-09" db="EMBL/GenBank/DDBJ databases">
        <authorList>
            <person name="Lee N."/>
            <person name="Cho B.-K."/>
        </authorList>
    </citation>
    <scope>NUCLEOTIDE SEQUENCE [LARGE SCALE GENOMIC DNA]</scope>
    <source>
        <strain evidence="3 4">ATCC 13740</strain>
    </source>
</reference>
<dbReference type="SUPFAM" id="SSF51735">
    <property type="entry name" value="NAD(P)-binding Rossmann-fold domains"/>
    <property type="match status" value="1"/>
</dbReference>
<evidence type="ECO:0000256" key="1">
    <source>
        <dbReference type="ARBA" id="ARBA00023002"/>
    </source>
</evidence>
<dbReference type="PANTHER" id="PTHR43157:SF31">
    <property type="entry name" value="PHOSPHATIDYLINOSITOL-GLYCAN BIOSYNTHESIS CLASS F PROTEIN"/>
    <property type="match status" value="1"/>
</dbReference>
<dbReference type="AlphaFoldDB" id="A0A5J6IB29"/>
<keyword evidence="1" id="KW-0560">Oxidoreductase</keyword>
<gene>
    <name evidence="3" type="ORF">CP976_34970</name>
</gene>
<dbReference type="InterPro" id="IPR036291">
    <property type="entry name" value="NAD(P)-bd_dom_sf"/>
</dbReference>
<dbReference type="EMBL" id="CP023694">
    <property type="protein sequence ID" value="QEV28812.1"/>
    <property type="molecule type" value="Genomic_DNA"/>
</dbReference>
<dbReference type="Gene3D" id="3.40.50.720">
    <property type="entry name" value="NAD(P)-binding Rossmann-like Domain"/>
    <property type="match status" value="1"/>
</dbReference>
<accession>A0A5J6IB29</accession>
<organism evidence="3 4">
    <name type="scientific">Streptomyces coeruleorubidus</name>
    <dbReference type="NCBI Taxonomy" id="116188"/>
    <lineage>
        <taxon>Bacteria</taxon>
        <taxon>Bacillati</taxon>
        <taxon>Actinomycetota</taxon>
        <taxon>Actinomycetes</taxon>
        <taxon>Kitasatosporales</taxon>
        <taxon>Streptomycetaceae</taxon>
        <taxon>Streptomyces</taxon>
    </lineage>
</organism>
<name>A0A5J6IB29_STRC4</name>
<sequence length="308" mass="32734">MAGGPQGACHCQRRADGACGVNLRGKTVVLTGASSGIGAQAAVRLRAQGALVHLVGRDERRTRQVAEALDAPWYTADFEELADVHRLADELMRATHHIDVLAANAGAVMPDRHTADGIDATFQVNVLSPWLLMLLLADHLRGGRILATNSRAHKNAVIGLHSLEDLARGRQGVSGHRAYARSKLAAGILLREYGRRHRGIDVGDFHPGIIASGFGRSLGKRGAVTKVLARPFTDTPDQGAARLVHLASRTGPLAGTYYTRTRPAKASPQLPSRQLGAALWDFATDLTSSRRPAPGSASSTGRHSSTGR</sequence>
<dbReference type="GO" id="GO:0016491">
    <property type="term" value="F:oxidoreductase activity"/>
    <property type="evidence" value="ECO:0007669"/>
    <property type="project" value="UniProtKB-KW"/>
</dbReference>
<dbReference type="InterPro" id="IPR002347">
    <property type="entry name" value="SDR_fam"/>
</dbReference>
<dbReference type="Proteomes" id="UP000326598">
    <property type="component" value="Chromosome"/>
</dbReference>
<dbReference type="PANTHER" id="PTHR43157">
    <property type="entry name" value="PHOSPHATIDYLINOSITOL-GLYCAN BIOSYNTHESIS CLASS F PROTEIN-RELATED"/>
    <property type="match status" value="1"/>
</dbReference>
<evidence type="ECO:0000256" key="2">
    <source>
        <dbReference type="SAM" id="MobiDB-lite"/>
    </source>
</evidence>